<dbReference type="AlphaFoldDB" id="A0A445LAN2"/>
<dbReference type="GO" id="GO:0009873">
    <property type="term" value="P:ethylene-activated signaling pathway"/>
    <property type="evidence" value="ECO:0007669"/>
    <property type="project" value="InterPro"/>
</dbReference>
<accession>A0A445LAN2</accession>
<evidence type="ECO:0000313" key="8">
    <source>
        <dbReference type="EMBL" id="RZC20169.1"/>
    </source>
</evidence>
<keyword evidence="4" id="KW-0804">Transcription</keyword>
<dbReference type="GO" id="GO:0003677">
    <property type="term" value="F:DNA binding"/>
    <property type="evidence" value="ECO:0007669"/>
    <property type="project" value="UniProtKB-KW"/>
</dbReference>
<evidence type="ECO:0000256" key="2">
    <source>
        <dbReference type="ARBA" id="ARBA00023015"/>
    </source>
</evidence>
<comment type="caution">
    <text evidence="8">The sequence shown here is derived from an EMBL/GenBank/DDBJ whole genome shotgun (WGS) entry which is preliminary data.</text>
</comment>
<name>A0A445LAN2_GLYSO</name>
<dbReference type="SMART" id="SM00380">
    <property type="entry name" value="AP2"/>
    <property type="match status" value="1"/>
</dbReference>
<dbReference type="InterPro" id="IPR001471">
    <property type="entry name" value="AP2/ERF_dom"/>
</dbReference>
<evidence type="ECO:0000256" key="1">
    <source>
        <dbReference type="ARBA" id="ARBA00004123"/>
    </source>
</evidence>
<feature type="domain" description="AP2/ERF" evidence="7">
    <location>
        <begin position="63"/>
        <end position="121"/>
    </location>
</feature>
<keyword evidence="2" id="KW-0805">Transcription regulation</keyword>
<keyword evidence="9" id="KW-1185">Reference proteome</keyword>
<reference evidence="8 9" key="1">
    <citation type="submission" date="2018-09" db="EMBL/GenBank/DDBJ databases">
        <title>A high-quality reference genome of wild soybean provides a powerful tool to mine soybean genomes.</title>
        <authorList>
            <person name="Xie M."/>
            <person name="Chung C.Y.L."/>
            <person name="Li M.-W."/>
            <person name="Wong F.-L."/>
            <person name="Chan T.-F."/>
            <person name="Lam H.-M."/>
        </authorList>
    </citation>
    <scope>NUCLEOTIDE SEQUENCE [LARGE SCALE GENOMIC DNA]</scope>
    <source>
        <strain evidence="9">cv. W05</strain>
        <tissue evidence="8">Hypocotyl of etiolated seedlings</tissue>
    </source>
</reference>
<dbReference type="PROSITE" id="PS51032">
    <property type="entry name" value="AP2_ERF"/>
    <property type="match status" value="1"/>
</dbReference>
<dbReference type="FunFam" id="3.30.730.10:FF:000001">
    <property type="entry name" value="Ethylene-responsive transcription factor 2"/>
    <property type="match status" value="1"/>
</dbReference>
<dbReference type="Pfam" id="PF00847">
    <property type="entry name" value="AP2"/>
    <property type="match status" value="1"/>
</dbReference>
<evidence type="ECO:0000256" key="5">
    <source>
        <dbReference type="ARBA" id="ARBA00023242"/>
    </source>
</evidence>
<evidence type="ECO:0000259" key="7">
    <source>
        <dbReference type="PROSITE" id="PS51032"/>
    </source>
</evidence>
<keyword evidence="3" id="KW-0238">DNA-binding</keyword>
<dbReference type="CDD" id="cd00018">
    <property type="entry name" value="AP2"/>
    <property type="match status" value="1"/>
</dbReference>
<comment type="similarity">
    <text evidence="6">Belongs to the AP2/ERF transcription factor family. ERF subfamily.</text>
</comment>
<comment type="subcellular location">
    <subcellularLocation>
        <location evidence="1">Nucleus</location>
    </subcellularLocation>
</comment>
<evidence type="ECO:0000256" key="3">
    <source>
        <dbReference type="ARBA" id="ARBA00023125"/>
    </source>
</evidence>
<dbReference type="InterPro" id="IPR016177">
    <property type="entry name" value="DNA-bd_dom_sf"/>
</dbReference>
<dbReference type="PANTHER" id="PTHR31190">
    <property type="entry name" value="DNA-BINDING DOMAIN"/>
    <property type="match status" value="1"/>
</dbReference>
<dbReference type="Proteomes" id="UP000289340">
    <property type="component" value="Chromosome 3"/>
</dbReference>
<evidence type="ECO:0000313" key="9">
    <source>
        <dbReference type="Proteomes" id="UP000289340"/>
    </source>
</evidence>
<dbReference type="Gene3D" id="3.30.730.10">
    <property type="entry name" value="AP2/ERF domain"/>
    <property type="match status" value="1"/>
</dbReference>
<dbReference type="SUPFAM" id="SSF54171">
    <property type="entry name" value="DNA-binding domain"/>
    <property type="match status" value="1"/>
</dbReference>
<sequence>MAATTSCDFSSLEPLQHYLLKHGSKHLVSNGVESINDAKKLSECKRDQPRASPEVHAPPKWKHYRGVRRRPWGKFAAEIRDPNKNSARVWLGTYVTEEEAGLAYDRAAFKIHGSKAKLNFPHLIGSDVSLSEPMRVVATNSHEPCLLPLESQGSKKKKNLVDLLNRYIIMVLVEGSTSRESVGNGSEVGENVVAPMMYPIAEAGTSIGVAPPPKKRPVLKEKRLPPPIMLPGYIKGDDDAFAFLRPELVTFTISKRSQSSPLQQSLCFSDQSVAPLLLVFSGGFLLKSPVCVNLLEQRGYLKKALQHSSEGSTQIC</sequence>
<gene>
    <name evidence="8" type="ORF">D0Y65_006849</name>
</gene>
<evidence type="ECO:0000256" key="6">
    <source>
        <dbReference type="ARBA" id="ARBA00024343"/>
    </source>
</evidence>
<dbReference type="InterPro" id="IPR044808">
    <property type="entry name" value="ERF_plant"/>
</dbReference>
<dbReference type="PANTHER" id="PTHR31190:SF174">
    <property type="entry name" value="ETHYLENE RESPONSE FACTOR"/>
    <property type="match status" value="1"/>
</dbReference>
<protein>
    <submittedName>
        <fullName evidence="8">Ethylene-responsive transcription factor 1</fullName>
    </submittedName>
</protein>
<dbReference type="InterPro" id="IPR036955">
    <property type="entry name" value="AP2/ERF_dom_sf"/>
</dbReference>
<dbReference type="PRINTS" id="PR00367">
    <property type="entry name" value="ETHRSPELEMNT"/>
</dbReference>
<proteinExistence type="inferred from homology"/>
<organism evidence="8 9">
    <name type="scientific">Glycine soja</name>
    <name type="common">Wild soybean</name>
    <dbReference type="NCBI Taxonomy" id="3848"/>
    <lineage>
        <taxon>Eukaryota</taxon>
        <taxon>Viridiplantae</taxon>
        <taxon>Streptophyta</taxon>
        <taxon>Embryophyta</taxon>
        <taxon>Tracheophyta</taxon>
        <taxon>Spermatophyta</taxon>
        <taxon>Magnoliopsida</taxon>
        <taxon>eudicotyledons</taxon>
        <taxon>Gunneridae</taxon>
        <taxon>Pentapetalae</taxon>
        <taxon>rosids</taxon>
        <taxon>fabids</taxon>
        <taxon>Fabales</taxon>
        <taxon>Fabaceae</taxon>
        <taxon>Papilionoideae</taxon>
        <taxon>50 kb inversion clade</taxon>
        <taxon>NPAAA clade</taxon>
        <taxon>indigoferoid/millettioid clade</taxon>
        <taxon>Phaseoleae</taxon>
        <taxon>Glycine</taxon>
        <taxon>Glycine subgen. Soja</taxon>
    </lineage>
</organism>
<keyword evidence="5" id="KW-0539">Nucleus</keyword>
<evidence type="ECO:0000256" key="4">
    <source>
        <dbReference type="ARBA" id="ARBA00023163"/>
    </source>
</evidence>
<dbReference type="GO" id="GO:0003700">
    <property type="term" value="F:DNA-binding transcription factor activity"/>
    <property type="evidence" value="ECO:0007669"/>
    <property type="project" value="InterPro"/>
</dbReference>
<dbReference type="EMBL" id="QZWG01000003">
    <property type="protein sequence ID" value="RZC20169.1"/>
    <property type="molecule type" value="Genomic_DNA"/>
</dbReference>
<dbReference type="GO" id="GO:0005634">
    <property type="term" value="C:nucleus"/>
    <property type="evidence" value="ECO:0007669"/>
    <property type="project" value="UniProtKB-SubCell"/>
</dbReference>